<proteinExistence type="predicted"/>
<sequence>MENISQKLFELNSTAKPQRLDGILRYVFDNTDPASVPTYFNLCFTRGNNICNISEDWRCTV</sequence>
<protein>
    <submittedName>
        <fullName evidence="1">Uncharacterized protein</fullName>
    </submittedName>
</protein>
<dbReference type="EMBL" id="VSRR010000653">
    <property type="protein sequence ID" value="MPC18168.1"/>
    <property type="molecule type" value="Genomic_DNA"/>
</dbReference>
<dbReference type="Proteomes" id="UP000324222">
    <property type="component" value="Unassembled WGS sequence"/>
</dbReference>
<name>A0A5B7D9Z4_PORTR</name>
<keyword evidence="2" id="KW-1185">Reference proteome</keyword>
<comment type="caution">
    <text evidence="1">The sequence shown here is derived from an EMBL/GenBank/DDBJ whole genome shotgun (WGS) entry which is preliminary data.</text>
</comment>
<organism evidence="1 2">
    <name type="scientific">Portunus trituberculatus</name>
    <name type="common">Swimming crab</name>
    <name type="synonym">Neptunus trituberculatus</name>
    <dbReference type="NCBI Taxonomy" id="210409"/>
    <lineage>
        <taxon>Eukaryota</taxon>
        <taxon>Metazoa</taxon>
        <taxon>Ecdysozoa</taxon>
        <taxon>Arthropoda</taxon>
        <taxon>Crustacea</taxon>
        <taxon>Multicrustacea</taxon>
        <taxon>Malacostraca</taxon>
        <taxon>Eumalacostraca</taxon>
        <taxon>Eucarida</taxon>
        <taxon>Decapoda</taxon>
        <taxon>Pleocyemata</taxon>
        <taxon>Brachyura</taxon>
        <taxon>Eubrachyura</taxon>
        <taxon>Portunoidea</taxon>
        <taxon>Portunidae</taxon>
        <taxon>Portuninae</taxon>
        <taxon>Portunus</taxon>
    </lineage>
</organism>
<reference evidence="1 2" key="1">
    <citation type="submission" date="2019-05" db="EMBL/GenBank/DDBJ databases">
        <title>Another draft genome of Portunus trituberculatus and its Hox gene families provides insights of decapod evolution.</title>
        <authorList>
            <person name="Jeong J.-H."/>
            <person name="Song I."/>
            <person name="Kim S."/>
            <person name="Choi T."/>
            <person name="Kim D."/>
            <person name="Ryu S."/>
            <person name="Kim W."/>
        </authorList>
    </citation>
    <scope>NUCLEOTIDE SEQUENCE [LARGE SCALE GENOMIC DNA]</scope>
    <source>
        <tissue evidence="1">Muscle</tissue>
    </source>
</reference>
<accession>A0A5B7D9Z4</accession>
<dbReference type="AlphaFoldDB" id="A0A5B7D9Z4"/>
<evidence type="ECO:0000313" key="1">
    <source>
        <dbReference type="EMBL" id="MPC18168.1"/>
    </source>
</evidence>
<evidence type="ECO:0000313" key="2">
    <source>
        <dbReference type="Proteomes" id="UP000324222"/>
    </source>
</evidence>
<gene>
    <name evidence="1" type="ORF">E2C01_011044</name>
</gene>